<keyword evidence="2" id="KW-1185">Reference proteome</keyword>
<protein>
    <recommendedName>
        <fullName evidence="3">Per a allergen</fullName>
    </recommendedName>
</protein>
<dbReference type="Proteomes" id="UP001148838">
    <property type="component" value="Unassembled WGS sequence"/>
</dbReference>
<comment type="caution">
    <text evidence="1">The sequence shown here is derived from an EMBL/GenBank/DDBJ whole genome shotgun (WGS) entry which is preliminary data.</text>
</comment>
<gene>
    <name evidence="1" type="ORF">ANN_09996</name>
</gene>
<reference evidence="1 2" key="1">
    <citation type="journal article" date="2022" name="Allergy">
        <title>Genome assembly and annotation of Periplaneta americana reveal a comprehensive cockroach allergen profile.</title>
        <authorList>
            <person name="Wang L."/>
            <person name="Xiong Q."/>
            <person name="Saelim N."/>
            <person name="Wang L."/>
            <person name="Nong W."/>
            <person name="Wan A.T."/>
            <person name="Shi M."/>
            <person name="Liu X."/>
            <person name="Cao Q."/>
            <person name="Hui J.H.L."/>
            <person name="Sookrung N."/>
            <person name="Leung T.F."/>
            <person name="Tungtrongchitr A."/>
            <person name="Tsui S.K.W."/>
        </authorList>
    </citation>
    <scope>NUCLEOTIDE SEQUENCE [LARGE SCALE GENOMIC DNA]</scope>
    <source>
        <strain evidence="1">PWHHKU_190912</strain>
    </source>
</reference>
<evidence type="ECO:0000313" key="2">
    <source>
        <dbReference type="Proteomes" id="UP001148838"/>
    </source>
</evidence>
<evidence type="ECO:0000313" key="1">
    <source>
        <dbReference type="EMBL" id="KAJ4447986.1"/>
    </source>
</evidence>
<sequence length="103" mass="11597">MDLREVGYDDRDWINLAQDGDQWRAYVRAEMNLRVPEKPFVKECDAVLTAEPFAAAVAGRRRVVVLLPKDQEPDERLAEGEVLLHLGVLRQGATDSVGEYGDD</sequence>
<name>A0ABQ8TMV1_PERAM</name>
<evidence type="ECO:0008006" key="3">
    <source>
        <dbReference type="Google" id="ProtNLM"/>
    </source>
</evidence>
<dbReference type="EMBL" id="JAJSOF020000005">
    <property type="protein sequence ID" value="KAJ4447986.1"/>
    <property type="molecule type" value="Genomic_DNA"/>
</dbReference>
<proteinExistence type="predicted"/>
<organism evidence="1 2">
    <name type="scientific">Periplaneta americana</name>
    <name type="common">American cockroach</name>
    <name type="synonym">Blatta americana</name>
    <dbReference type="NCBI Taxonomy" id="6978"/>
    <lineage>
        <taxon>Eukaryota</taxon>
        <taxon>Metazoa</taxon>
        <taxon>Ecdysozoa</taxon>
        <taxon>Arthropoda</taxon>
        <taxon>Hexapoda</taxon>
        <taxon>Insecta</taxon>
        <taxon>Pterygota</taxon>
        <taxon>Neoptera</taxon>
        <taxon>Polyneoptera</taxon>
        <taxon>Dictyoptera</taxon>
        <taxon>Blattodea</taxon>
        <taxon>Blattoidea</taxon>
        <taxon>Blattidae</taxon>
        <taxon>Blattinae</taxon>
        <taxon>Periplaneta</taxon>
    </lineage>
</organism>
<accession>A0ABQ8TMV1</accession>